<protein>
    <recommendedName>
        <fullName evidence="4">Secreted protein</fullName>
    </recommendedName>
</protein>
<feature type="region of interest" description="Disordered" evidence="1">
    <location>
        <begin position="265"/>
        <end position="302"/>
    </location>
</feature>
<dbReference type="EMBL" id="MBLM01000058">
    <property type="protein sequence ID" value="OHV41168.1"/>
    <property type="molecule type" value="Genomic_DNA"/>
</dbReference>
<feature type="region of interest" description="Disordered" evidence="1">
    <location>
        <begin position="342"/>
        <end position="362"/>
    </location>
</feature>
<sequence length="362" mass="36749">MNAMTRIGGFGLALAVLFGVSYVVGTTIGPSQDGDRSGGTDGHEISAAAGGAAGGGADDMLDALRPGGLAISEGGYTFDPDELTWPAGRSRAYTFRIIGPDGRPLTAYTRAHEADLHLIVVRRDLTGYQHLHPTRDAAGTWSVPLRLAAPGVYRVFADFAPAVSGAGGHASDTPDGAPASMTLGADVTVGGNLAPTALPAPSTTATVAGGYTVTMSGEADRREGSELAFVVARNGRPVTDLEEYLGALGHLVVLREGDLAYLHSHPLTRTRPPTATATASATAGAGPAGAAATSAATGDGDEDGDSALSFATRFPSAGSYRLFLDFRHAGQVRTAEFTMTVAEGGGVSTPGPAGTRPPQHTH</sequence>
<feature type="region of interest" description="Disordered" evidence="1">
    <location>
        <begin position="29"/>
        <end position="53"/>
    </location>
</feature>
<dbReference type="AlphaFoldDB" id="A0A1S1R2K4"/>
<reference evidence="3" key="1">
    <citation type="submission" date="2016-07" db="EMBL/GenBank/DDBJ databases">
        <title>Sequence Frankia sp. strain CcI1.17.</title>
        <authorList>
            <person name="Ghodhbane-Gtari F."/>
            <person name="Swanson E."/>
            <person name="Gueddou A."/>
            <person name="Morris K."/>
            <person name="Hezbri K."/>
            <person name="Ktari A."/>
            <person name="Nouioui I."/>
            <person name="Abebe-Akele F."/>
            <person name="Simpson S."/>
            <person name="Thomas K."/>
            <person name="Gtari M."/>
            <person name="Tisa L.S."/>
            <person name="Hurst S."/>
        </authorList>
    </citation>
    <scope>NUCLEOTIDE SEQUENCE [LARGE SCALE GENOMIC DNA]</scope>
    <source>
        <strain evidence="3">Cc1.17</strain>
    </source>
</reference>
<evidence type="ECO:0000256" key="1">
    <source>
        <dbReference type="SAM" id="MobiDB-lite"/>
    </source>
</evidence>
<comment type="caution">
    <text evidence="2">The sequence shown here is derived from an EMBL/GenBank/DDBJ whole genome shotgun (WGS) entry which is preliminary data.</text>
</comment>
<gene>
    <name evidence="2" type="ORF">CC117_13305</name>
</gene>
<feature type="compositionally biased region" description="Basic and acidic residues" evidence="1">
    <location>
        <begin position="33"/>
        <end position="44"/>
    </location>
</feature>
<name>A0A1S1R2K4_9ACTN</name>
<evidence type="ECO:0000313" key="3">
    <source>
        <dbReference type="Proteomes" id="UP000179627"/>
    </source>
</evidence>
<accession>A0A1S1R2K4</accession>
<evidence type="ECO:0000313" key="2">
    <source>
        <dbReference type="EMBL" id="OHV41168.1"/>
    </source>
</evidence>
<organism evidence="2 3">
    <name type="scientific">Parafrankia colletiae</name>
    <dbReference type="NCBI Taxonomy" id="573497"/>
    <lineage>
        <taxon>Bacteria</taxon>
        <taxon>Bacillati</taxon>
        <taxon>Actinomycetota</taxon>
        <taxon>Actinomycetes</taxon>
        <taxon>Frankiales</taxon>
        <taxon>Frankiaceae</taxon>
        <taxon>Parafrankia</taxon>
    </lineage>
</organism>
<keyword evidence="3" id="KW-1185">Reference proteome</keyword>
<dbReference type="Proteomes" id="UP000179627">
    <property type="component" value="Unassembled WGS sequence"/>
</dbReference>
<proteinExistence type="predicted"/>
<evidence type="ECO:0008006" key="4">
    <source>
        <dbReference type="Google" id="ProtNLM"/>
    </source>
</evidence>
<feature type="compositionally biased region" description="Low complexity" evidence="1">
    <location>
        <begin position="272"/>
        <end position="298"/>
    </location>
</feature>